<evidence type="ECO:0000259" key="1">
    <source>
        <dbReference type="Pfam" id="PF01695"/>
    </source>
</evidence>
<evidence type="ECO:0000313" key="3">
    <source>
        <dbReference type="EMBL" id="PXX21253.1"/>
    </source>
</evidence>
<name>A0A318HSV1_9BACT</name>
<dbReference type="InterPro" id="IPR027417">
    <property type="entry name" value="P-loop_NTPase"/>
</dbReference>
<dbReference type="GO" id="GO:0005524">
    <property type="term" value="F:ATP binding"/>
    <property type="evidence" value="ECO:0007669"/>
    <property type="project" value="InterPro"/>
</dbReference>
<dbReference type="STRING" id="1122991.GCA_000613445_00057"/>
<keyword evidence="4" id="KW-1185">Reference proteome</keyword>
<dbReference type="Pfam" id="PF01695">
    <property type="entry name" value="IstB_IS21"/>
    <property type="match status" value="1"/>
</dbReference>
<comment type="caution">
    <text evidence="3">The sequence shown here is derived from an EMBL/GenBank/DDBJ whole genome shotgun (WGS) entry which is preliminary data.</text>
</comment>
<dbReference type="Gene3D" id="3.40.50.300">
    <property type="entry name" value="P-loop containing nucleotide triphosphate hydrolases"/>
    <property type="match status" value="1"/>
</dbReference>
<protein>
    <submittedName>
        <fullName evidence="3">IstB-like ATP binding protein</fullName>
    </submittedName>
</protein>
<dbReference type="SUPFAM" id="SSF52540">
    <property type="entry name" value="P-loop containing nucleoside triphosphate hydrolases"/>
    <property type="match status" value="1"/>
</dbReference>
<organism evidence="3 4">
    <name type="scientific">Hoylesella shahii DSM 15611 = JCM 12083</name>
    <dbReference type="NCBI Taxonomy" id="1122991"/>
    <lineage>
        <taxon>Bacteria</taxon>
        <taxon>Pseudomonadati</taxon>
        <taxon>Bacteroidota</taxon>
        <taxon>Bacteroidia</taxon>
        <taxon>Bacteroidales</taxon>
        <taxon>Prevotellaceae</taxon>
        <taxon>Hoylesella</taxon>
    </lineage>
</organism>
<dbReference type="EMBL" id="QJJX01000030">
    <property type="protein sequence ID" value="PXX20183.1"/>
    <property type="molecule type" value="Genomic_DNA"/>
</dbReference>
<reference evidence="3 4" key="1">
    <citation type="submission" date="2018-05" db="EMBL/GenBank/DDBJ databases">
        <title>Genomic Encyclopedia of Type Strains, Phase I: the one thousand microbial genomes (KMG-I) project.</title>
        <authorList>
            <person name="Kyrpides N."/>
        </authorList>
    </citation>
    <scope>NUCLEOTIDE SEQUENCE [LARGE SCALE GENOMIC DNA]</scope>
    <source>
        <strain evidence="3 4">DSM 15611</strain>
    </source>
</reference>
<dbReference type="InterPro" id="IPR002611">
    <property type="entry name" value="IstB_ATP-bd"/>
</dbReference>
<feature type="non-terminal residue" evidence="3">
    <location>
        <position position="1"/>
    </location>
</feature>
<accession>A0A318HSV1</accession>
<dbReference type="EMBL" id="QJJX01000021">
    <property type="protein sequence ID" value="PXX21253.1"/>
    <property type="molecule type" value="Genomic_DNA"/>
</dbReference>
<evidence type="ECO:0000313" key="4">
    <source>
        <dbReference type="Proteomes" id="UP000248314"/>
    </source>
</evidence>
<dbReference type="AlphaFoldDB" id="A0A318HSV1"/>
<dbReference type="RefSeq" id="WP_170116122.1">
    <property type="nucleotide sequence ID" value="NZ_QJJX01000021.1"/>
</dbReference>
<gene>
    <name evidence="3" type="ORF">EJ73_01777</name>
    <name evidence="2" type="ORF">EJ73_02173</name>
</gene>
<sequence length="94" mass="10793">ELKKIERCRLLILDDAFLVPVDAKERPILLDIIEDRHERKSIIISSQLPVDNWYDAIGDPTVADAVLDRIVHTSYQIELTGESLRKIKAKNITK</sequence>
<proteinExistence type="predicted"/>
<evidence type="ECO:0000313" key="2">
    <source>
        <dbReference type="EMBL" id="PXX20183.1"/>
    </source>
</evidence>
<feature type="domain" description="IstB-like ATP-binding" evidence="1">
    <location>
        <begin position="2"/>
        <end position="88"/>
    </location>
</feature>
<dbReference type="Proteomes" id="UP000248314">
    <property type="component" value="Unassembled WGS sequence"/>
</dbReference>